<keyword id="KW-0903">Direct protein sequencing</keyword>
<accession>Q9S8H2</accession>
<dbReference type="AlphaFoldDB" id="Q9S8H2"/>
<reference key="1">
    <citation type="journal article" date="1995" name="FEBS Lett.">
        <title>A major baker's asthma allergen from rye flour is considerably more active than its barley counterpart.</title>
        <authorList>
            <person name="Garcia-Casado G."/>
            <person name="Armentia A."/>
            <person name="Sanchez-Monge R."/>
            <person name="Sanchez L.M."/>
            <person name="Lopez-Otin C."/>
            <person name="Salcedo G."/>
        </authorList>
    </citation>
    <scope>PROTEIN SEQUENCE</scope>
</reference>
<dbReference type="Allergome" id="3470">
    <property type="allergen name" value="Sec c 38.0101"/>
</dbReference>
<protein>
    <submittedName>
        <fullName>Major BAKER'S ASTHMA allergen SEC C 1</fullName>
    </submittedName>
</protein>
<proteinExistence type="evidence at protein level"/>
<organism>
    <name type="scientific">Secale cereale</name>
    <name type="common">Rye</name>
    <dbReference type="NCBI Taxonomy" id="4550"/>
    <lineage>
        <taxon>Eukaryota</taxon>
        <taxon>Viridiplantae</taxon>
        <taxon>Streptophyta</taxon>
        <taxon>Embryophyta</taxon>
        <taxon>Tracheophyta</taxon>
        <taxon>Spermatophyta</taxon>
        <taxon>Magnoliopsida</taxon>
        <taxon>Liliopsida</taxon>
        <taxon>Poales</taxon>
        <taxon>Poaceae</taxon>
        <taxon>BOP clade</taxon>
        <taxon>Pooideae</taxon>
        <taxon>Triticodae</taxon>
        <taxon>Triticeae</taxon>
        <taxon>Hordeinae</taxon>
        <taxon>Secale</taxon>
    </lineage>
</organism>
<dbReference type="PIR" id="S65604">
    <property type="entry name" value="S65604"/>
</dbReference>
<name>Q9S8H2_SECCE</name>
<sequence length="26" mass="2889">EQCYGESCRVGKSISNNPVPACREYV</sequence>
<dbReference type="Allergome" id="775">
    <property type="allergen name" value="Sec c 38"/>
</dbReference>